<reference evidence="1 2" key="1">
    <citation type="journal article" date="2020" name="Nat. Food">
        <title>A phased Vanilla planifolia genome enables genetic improvement of flavour and production.</title>
        <authorList>
            <person name="Hasing T."/>
            <person name="Tang H."/>
            <person name="Brym M."/>
            <person name="Khazi F."/>
            <person name="Huang T."/>
            <person name="Chambers A.H."/>
        </authorList>
    </citation>
    <scope>NUCLEOTIDE SEQUENCE [LARGE SCALE GENOMIC DNA]</scope>
    <source>
        <tissue evidence="1">Leaf</tissue>
    </source>
</reference>
<evidence type="ECO:0000313" key="1">
    <source>
        <dbReference type="EMBL" id="KAG0493310.1"/>
    </source>
</evidence>
<evidence type="ECO:0000313" key="2">
    <source>
        <dbReference type="Proteomes" id="UP000639772"/>
    </source>
</evidence>
<proteinExistence type="predicted"/>
<dbReference type="AlphaFoldDB" id="A0A835RJ92"/>
<gene>
    <name evidence="1" type="ORF">HPP92_004304</name>
</gene>
<dbReference type="Proteomes" id="UP000639772">
    <property type="component" value="Unassembled WGS sequence"/>
</dbReference>
<accession>A0A835RJ92</accession>
<sequence>MAHTLTATTQLNGGDGCSRFGRQLGLLEADEGGIVAFGVQDEVFMGAELDNSAGLEDGDGIGMPDGGEAVAMTMVVRAAAASAPLHGALGLGVERAGGLVEE</sequence>
<comment type="caution">
    <text evidence="1">The sequence shown here is derived from an EMBL/GenBank/DDBJ whole genome shotgun (WGS) entry which is preliminary data.</text>
</comment>
<organism evidence="1 2">
    <name type="scientific">Vanilla planifolia</name>
    <name type="common">Vanilla</name>
    <dbReference type="NCBI Taxonomy" id="51239"/>
    <lineage>
        <taxon>Eukaryota</taxon>
        <taxon>Viridiplantae</taxon>
        <taxon>Streptophyta</taxon>
        <taxon>Embryophyta</taxon>
        <taxon>Tracheophyta</taxon>
        <taxon>Spermatophyta</taxon>
        <taxon>Magnoliopsida</taxon>
        <taxon>Liliopsida</taxon>
        <taxon>Asparagales</taxon>
        <taxon>Orchidaceae</taxon>
        <taxon>Vanilloideae</taxon>
        <taxon>Vanilleae</taxon>
        <taxon>Vanilla</taxon>
    </lineage>
</organism>
<protein>
    <submittedName>
        <fullName evidence="1">Uncharacterized protein</fullName>
    </submittedName>
</protein>
<dbReference type="EMBL" id="JADCNM010000002">
    <property type="protein sequence ID" value="KAG0493310.1"/>
    <property type="molecule type" value="Genomic_DNA"/>
</dbReference>
<name>A0A835RJ92_VANPL</name>